<proteinExistence type="predicted"/>
<feature type="compositionally biased region" description="Polar residues" evidence="4">
    <location>
        <begin position="260"/>
        <end position="284"/>
    </location>
</feature>
<keyword evidence="1" id="KW-0805">Transcription regulation</keyword>
<dbReference type="GO" id="GO:0005829">
    <property type="term" value="C:cytosol"/>
    <property type="evidence" value="ECO:0007669"/>
    <property type="project" value="TreeGrafter"/>
</dbReference>
<evidence type="ECO:0000256" key="4">
    <source>
        <dbReference type="SAM" id="MobiDB-lite"/>
    </source>
</evidence>
<evidence type="ECO:0000256" key="3">
    <source>
        <dbReference type="ARBA" id="ARBA00023163"/>
    </source>
</evidence>
<gene>
    <name evidence="6" type="ORF">RHODGE_RHODGE_00138</name>
</gene>
<dbReference type="CDD" id="cd00038">
    <property type="entry name" value="CAP_ED"/>
    <property type="match status" value="1"/>
</dbReference>
<dbReference type="PANTHER" id="PTHR24567:SF74">
    <property type="entry name" value="HTH-TYPE TRANSCRIPTIONAL REGULATOR ARCR"/>
    <property type="match status" value="1"/>
</dbReference>
<evidence type="ECO:0000256" key="1">
    <source>
        <dbReference type="ARBA" id="ARBA00023015"/>
    </source>
</evidence>
<dbReference type="GO" id="GO:0003677">
    <property type="term" value="F:DNA binding"/>
    <property type="evidence" value="ECO:0007669"/>
    <property type="project" value="UniProtKB-KW"/>
</dbReference>
<dbReference type="OrthoDB" id="7506088at2"/>
<accession>A0A3S4DCR9</accession>
<name>A0A3S4DCR9_9BRAD</name>
<evidence type="ECO:0000313" key="6">
    <source>
        <dbReference type="EMBL" id="VCU07048.1"/>
    </source>
</evidence>
<dbReference type="AlphaFoldDB" id="A0A3S4DCR9"/>
<dbReference type="GO" id="GO:0003700">
    <property type="term" value="F:DNA-binding transcription factor activity"/>
    <property type="evidence" value="ECO:0007669"/>
    <property type="project" value="TreeGrafter"/>
</dbReference>
<dbReference type="PANTHER" id="PTHR24567">
    <property type="entry name" value="CRP FAMILY TRANSCRIPTIONAL REGULATORY PROTEIN"/>
    <property type="match status" value="1"/>
</dbReference>
<evidence type="ECO:0000256" key="2">
    <source>
        <dbReference type="ARBA" id="ARBA00023125"/>
    </source>
</evidence>
<feature type="compositionally biased region" description="Low complexity" evidence="4">
    <location>
        <begin position="330"/>
        <end position="344"/>
    </location>
</feature>
<dbReference type="SUPFAM" id="SSF51206">
    <property type="entry name" value="cAMP-binding domain-like"/>
    <property type="match status" value="1"/>
</dbReference>
<protein>
    <recommendedName>
        <fullName evidence="5">Cyclic nucleotide-binding domain-containing protein</fullName>
    </recommendedName>
</protein>
<evidence type="ECO:0000313" key="7">
    <source>
        <dbReference type="Proteomes" id="UP000289200"/>
    </source>
</evidence>
<sequence length="408" mass="42763">MIEPMVTRDFRASGGPVPSRLERACANGVLAALSADARARLAPWLRDRPYREGHVLWERGERPERIYFPISGMISLVVPVKPGVALEVGNVGREGAVGFQDGSAELPAFAQAVMRVGGIVAHVPVREFAAAGRIDEELRRVEAMCRGWLLAQAQQSAVCNAVHSADARFSRWLSRVADATRSDVVPVTQEVAAEMLGLRRTTVTLIAQSLQTAGIIRYRRGVITIVDREALRGTACTCGHQLGRARWPSELLKEAAAPASDSSARTNGASTQGASTQGVSTHDVSINGAASNGAATAAPPPAIHTDPPASRPKRERSPFGGGSRSEAVQASRRSAAPSSRTISTVSATVTAANGKQISCASGEPASTSIEAVTAVSSTTSVRPTSPFMRSLAVLRDVVRPAASPIAAA</sequence>
<dbReference type="InterPro" id="IPR012318">
    <property type="entry name" value="HTH_CRP"/>
</dbReference>
<keyword evidence="2" id="KW-0238">DNA-binding</keyword>
<dbReference type="InterPro" id="IPR018490">
    <property type="entry name" value="cNMP-bd_dom_sf"/>
</dbReference>
<dbReference type="Proteomes" id="UP000289200">
    <property type="component" value="Unassembled WGS sequence"/>
</dbReference>
<evidence type="ECO:0000259" key="5">
    <source>
        <dbReference type="PROSITE" id="PS50042"/>
    </source>
</evidence>
<keyword evidence="3" id="KW-0804">Transcription</keyword>
<feature type="region of interest" description="Disordered" evidence="4">
    <location>
        <begin position="254"/>
        <end position="344"/>
    </location>
</feature>
<dbReference type="PROSITE" id="PS50042">
    <property type="entry name" value="CNMP_BINDING_3"/>
    <property type="match status" value="1"/>
</dbReference>
<dbReference type="Pfam" id="PF13545">
    <property type="entry name" value="HTH_Crp_2"/>
    <property type="match status" value="1"/>
</dbReference>
<dbReference type="InterPro" id="IPR014710">
    <property type="entry name" value="RmlC-like_jellyroll"/>
</dbReference>
<reference evidence="7" key="1">
    <citation type="submission" date="2018-10" db="EMBL/GenBank/DDBJ databases">
        <authorList>
            <person name="Peiro R."/>
            <person name="Begona"/>
            <person name="Cbmso G."/>
            <person name="Lopez M."/>
            <person name="Gonzalez S."/>
            <person name="Sacristan E."/>
            <person name="Castillo E."/>
        </authorList>
    </citation>
    <scope>NUCLEOTIDE SEQUENCE [LARGE SCALE GENOMIC DNA]</scope>
</reference>
<feature type="domain" description="Cyclic nucleotide-binding" evidence="5">
    <location>
        <begin position="29"/>
        <end position="98"/>
    </location>
</feature>
<feature type="compositionally biased region" description="Low complexity" evidence="4">
    <location>
        <begin position="285"/>
        <end position="308"/>
    </location>
</feature>
<comment type="caution">
    <text evidence="6">The sequence shown here is derived from an EMBL/GenBank/DDBJ whole genome shotgun (WGS) entry which is preliminary data.</text>
</comment>
<keyword evidence="7" id="KW-1185">Reference proteome</keyword>
<dbReference type="SUPFAM" id="SSF46785">
    <property type="entry name" value="Winged helix' DNA-binding domain"/>
    <property type="match status" value="1"/>
</dbReference>
<dbReference type="InterPro" id="IPR036390">
    <property type="entry name" value="WH_DNA-bd_sf"/>
</dbReference>
<dbReference type="EMBL" id="UWOC01000010">
    <property type="protein sequence ID" value="VCU07048.1"/>
    <property type="molecule type" value="Genomic_DNA"/>
</dbReference>
<organism evidence="6 7">
    <name type="scientific">Rhodoplanes serenus</name>
    <dbReference type="NCBI Taxonomy" id="200615"/>
    <lineage>
        <taxon>Bacteria</taxon>
        <taxon>Pseudomonadati</taxon>
        <taxon>Pseudomonadota</taxon>
        <taxon>Alphaproteobacteria</taxon>
        <taxon>Hyphomicrobiales</taxon>
        <taxon>Nitrobacteraceae</taxon>
        <taxon>Rhodoplanes</taxon>
    </lineage>
</organism>
<dbReference type="Gene3D" id="2.60.120.10">
    <property type="entry name" value="Jelly Rolls"/>
    <property type="match status" value="1"/>
</dbReference>
<dbReference type="InterPro" id="IPR050397">
    <property type="entry name" value="Env_Response_Regulators"/>
</dbReference>
<dbReference type="InterPro" id="IPR000595">
    <property type="entry name" value="cNMP-bd_dom"/>
</dbReference>